<protein>
    <recommendedName>
        <fullName evidence="4">Protein LURP-one-related 15</fullName>
    </recommendedName>
</protein>
<dbReference type="AlphaFoldDB" id="A0A9W7I7E8"/>
<dbReference type="InterPro" id="IPR025659">
    <property type="entry name" value="Tubby-like_C"/>
</dbReference>
<evidence type="ECO:0000256" key="1">
    <source>
        <dbReference type="ARBA" id="ARBA00005437"/>
    </source>
</evidence>
<evidence type="ECO:0008006" key="4">
    <source>
        <dbReference type="Google" id="ProtNLM"/>
    </source>
</evidence>
<dbReference type="SUPFAM" id="SSF54518">
    <property type="entry name" value="Tubby C-terminal domain-like"/>
    <property type="match status" value="1"/>
</dbReference>
<evidence type="ECO:0000313" key="2">
    <source>
        <dbReference type="EMBL" id="GMI89921.1"/>
    </source>
</evidence>
<dbReference type="InterPro" id="IPR038595">
    <property type="entry name" value="LOR_sf"/>
</dbReference>
<dbReference type="OrthoDB" id="1286889at2759"/>
<organism evidence="2 3">
    <name type="scientific">Hibiscus trionum</name>
    <name type="common">Flower of an hour</name>
    <dbReference type="NCBI Taxonomy" id="183268"/>
    <lineage>
        <taxon>Eukaryota</taxon>
        <taxon>Viridiplantae</taxon>
        <taxon>Streptophyta</taxon>
        <taxon>Embryophyta</taxon>
        <taxon>Tracheophyta</taxon>
        <taxon>Spermatophyta</taxon>
        <taxon>Magnoliopsida</taxon>
        <taxon>eudicotyledons</taxon>
        <taxon>Gunneridae</taxon>
        <taxon>Pentapetalae</taxon>
        <taxon>rosids</taxon>
        <taxon>malvids</taxon>
        <taxon>Malvales</taxon>
        <taxon>Malvaceae</taxon>
        <taxon>Malvoideae</taxon>
        <taxon>Hibiscus</taxon>
    </lineage>
</organism>
<reference evidence="2" key="1">
    <citation type="submission" date="2023-05" db="EMBL/GenBank/DDBJ databases">
        <title>Genome and transcriptome analyses reveal genes involved in the formation of fine ridges on petal epidermal cells in Hibiscus trionum.</title>
        <authorList>
            <person name="Koshimizu S."/>
            <person name="Masuda S."/>
            <person name="Ishii T."/>
            <person name="Shirasu K."/>
            <person name="Hoshino A."/>
            <person name="Arita M."/>
        </authorList>
    </citation>
    <scope>NUCLEOTIDE SEQUENCE</scope>
    <source>
        <strain evidence="2">Hamamatsu line</strain>
    </source>
</reference>
<evidence type="ECO:0000313" key="3">
    <source>
        <dbReference type="Proteomes" id="UP001165190"/>
    </source>
</evidence>
<dbReference type="PANTHER" id="PTHR31087">
    <property type="match status" value="1"/>
</dbReference>
<gene>
    <name evidence="2" type="ORF">HRI_002661400</name>
</gene>
<proteinExistence type="inferred from homology"/>
<dbReference type="Pfam" id="PF04525">
    <property type="entry name" value="LOR"/>
    <property type="match status" value="1"/>
</dbReference>
<dbReference type="EMBL" id="BSYR01000023">
    <property type="protein sequence ID" value="GMI89921.1"/>
    <property type="molecule type" value="Genomic_DNA"/>
</dbReference>
<dbReference type="InterPro" id="IPR007612">
    <property type="entry name" value="LOR"/>
</dbReference>
<accession>A0A9W7I7E8</accession>
<dbReference type="Proteomes" id="UP001165190">
    <property type="component" value="Unassembled WGS sequence"/>
</dbReference>
<dbReference type="PANTHER" id="PTHR31087:SF162">
    <property type="entry name" value="PROTEIN LURP-ONE-RELATED 10-LIKE"/>
    <property type="match status" value="1"/>
</dbReference>
<keyword evidence="3" id="KW-1185">Reference proteome</keyword>
<name>A0A9W7I7E8_HIBTR</name>
<comment type="caution">
    <text evidence="2">The sequence shown here is derived from an EMBL/GenBank/DDBJ whole genome shotgun (WGS) entry which is preliminary data.</text>
</comment>
<sequence length="206" mass="22463">MPYPTSSSTSNQPLANPVSVIGPHFCAPYPVDLLITGKVLSVTGKFFVTDINGNILFQVKEKSVSLRGRQVLLDRAGNPIVTLKQKAMSLHDRCQVFKGDSTDASDLLFSVRRPAMFQLRSKLDVFLANNTMEEVCDFTVKESWLGRSCVIYAGESSAIVAQKHEKQTVDKSMVTVYPNIDYAFIAALFMIVDALEYTGGGGGGGE</sequence>
<dbReference type="Gene3D" id="2.40.160.200">
    <property type="entry name" value="LURP1-related"/>
    <property type="match status" value="1"/>
</dbReference>
<comment type="similarity">
    <text evidence="1">Belongs to the LOR family.</text>
</comment>